<reference evidence="2" key="2">
    <citation type="submission" date="2023-06" db="EMBL/GenBank/DDBJ databases">
        <authorList>
            <consortium name="Lawrence Berkeley National Laboratory"/>
            <person name="Haridas S."/>
            <person name="Hensen N."/>
            <person name="Bonometti L."/>
            <person name="Westerberg I."/>
            <person name="Brannstrom I.O."/>
            <person name="Guillou S."/>
            <person name="Cros-Aarteil S."/>
            <person name="Calhoun S."/>
            <person name="Kuo A."/>
            <person name="Mondo S."/>
            <person name="Pangilinan J."/>
            <person name="Riley R."/>
            <person name="LaButti K."/>
            <person name="Andreopoulos B."/>
            <person name="Lipzen A."/>
            <person name="Chen C."/>
            <person name="Yanf M."/>
            <person name="Daum C."/>
            <person name="Ng V."/>
            <person name="Clum A."/>
            <person name="Steindorff A."/>
            <person name="Ohm R."/>
            <person name="Martin F."/>
            <person name="Silar P."/>
            <person name="Natvig D."/>
            <person name="Lalanne C."/>
            <person name="Gautier V."/>
            <person name="Ament-velasquez S.L."/>
            <person name="Kruys A."/>
            <person name="Hutchinson M.I."/>
            <person name="Powell A.J."/>
            <person name="Barry K."/>
            <person name="Miller A.N."/>
            <person name="Grigoriev I.V."/>
            <person name="Debuchy R."/>
            <person name="Gladieux P."/>
            <person name="Thoren M.H."/>
            <person name="Johannesson H."/>
        </authorList>
    </citation>
    <scope>NUCLEOTIDE SEQUENCE</scope>
    <source>
        <strain evidence="2">CBS 232.78</strain>
    </source>
</reference>
<organism evidence="2 3">
    <name type="scientific">Podospora didyma</name>
    <dbReference type="NCBI Taxonomy" id="330526"/>
    <lineage>
        <taxon>Eukaryota</taxon>
        <taxon>Fungi</taxon>
        <taxon>Dikarya</taxon>
        <taxon>Ascomycota</taxon>
        <taxon>Pezizomycotina</taxon>
        <taxon>Sordariomycetes</taxon>
        <taxon>Sordariomycetidae</taxon>
        <taxon>Sordariales</taxon>
        <taxon>Podosporaceae</taxon>
        <taxon>Podospora</taxon>
    </lineage>
</organism>
<gene>
    <name evidence="2" type="ORF">B0H63DRAFT_138990</name>
</gene>
<keyword evidence="1" id="KW-0472">Membrane</keyword>
<comment type="caution">
    <text evidence="2">The sequence shown here is derived from an EMBL/GenBank/DDBJ whole genome shotgun (WGS) entry which is preliminary data.</text>
</comment>
<dbReference type="AlphaFoldDB" id="A0AAE0NSA6"/>
<evidence type="ECO:0000313" key="3">
    <source>
        <dbReference type="Proteomes" id="UP001285441"/>
    </source>
</evidence>
<evidence type="ECO:0000256" key="1">
    <source>
        <dbReference type="SAM" id="Phobius"/>
    </source>
</evidence>
<proteinExistence type="predicted"/>
<dbReference type="EMBL" id="JAULSW010000003">
    <property type="protein sequence ID" value="KAK3386624.1"/>
    <property type="molecule type" value="Genomic_DNA"/>
</dbReference>
<keyword evidence="3" id="KW-1185">Reference proteome</keyword>
<protein>
    <submittedName>
        <fullName evidence="2">Uncharacterized protein</fullName>
    </submittedName>
</protein>
<reference evidence="2" key="1">
    <citation type="journal article" date="2023" name="Mol. Phylogenet. Evol.">
        <title>Genome-scale phylogeny and comparative genomics of the fungal order Sordariales.</title>
        <authorList>
            <person name="Hensen N."/>
            <person name="Bonometti L."/>
            <person name="Westerberg I."/>
            <person name="Brannstrom I.O."/>
            <person name="Guillou S."/>
            <person name="Cros-Aarteil S."/>
            <person name="Calhoun S."/>
            <person name="Haridas S."/>
            <person name="Kuo A."/>
            <person name="Mondo S."/>
            <person name="Pangilinan J."/>
            <person name="Riley R."/>
            <person name="LaButti K."/>
            <person name="Andreopoulos B."/>
            <person name="Lipzen A."/>
            <person name="Chen C."/>
            <person name="Yan M."/>
            <person name="Daum C."/>
            <person name="Ng V."/>
            <person name="Clum A."/>
            <person name="Steindorff A."/>
            <person name="Ohm R.A."/>
            <person name="Martin F."/>
            <person name="Silar P."/>
            <person name="Natvig D.O."/>
            <person name="Lalanne C."/>
            <person name="Gautier V."/>
            <person name="Ament-Velasquez S.L."/>
            <person name="Kruys A."/>
            <person name="Hutchinson M.I."/>
            <person name="Powell A.J."/>
            <person name="Barry K."/>
            <person name="Miller A.N."/>
            <person name="Grigoriev I.V."/>
            <person name="Debuchy R."/>
            <person name="Gladieux P."/>
            <person name="Hiltunen Thoren M."/>
            <person name="Johannesson H."/>
        </authorList>
    </citation>
    <scope>NUCLEOTIDE SEQUENCE</scope>
    <source>
        <strain evidence="2">CBS 232.78</strain>
    </source>
</reference>
<evidence type="ECO:0000313" key="2">
    <source>
        <dbReference type="EMBL" id="KAK3386624.1"/>
    </source>
</evidence>
<name>A0AAE0NSA6_9PEZI</name>
<feature type="transmembrane region" description="Helical" evidence="1">
    <location>
        <begin position="21"/>
        <end position="39"/>
    </location>
</feature>
<dbReference type="Proteomes" id="UP001285441">
    <property type="component" value="Unassembled WGS sequence"/>
</dbReference>
<sequence length="169" mass="18867">MVSLGRGSKEGKKHQASSPNHIVNLFSFIGLSIIAFFRSRPAPSCRIFCHDKSVRQTLLFQRDSNKSPPKENSSENTRTPECLVHVILFFPPAKTGTAQFVMDALTCRFCLRVRGNAGHSEFSPCNQLSMREIEASTRPRSVILTSPPPIPRKGRHTVFFGRVHCISSV</sequence>
<keyword evidence="1" id="KW-1133">Transmembrane helix</keyword>
<keyword evidence="1" id="KW-0812">Transmembrane</keyword>
<accession>A0AAE0NSA6</accession>